<proteinExistence type="predicted"/>
<dbReference type="AlphaFoldDB" id="A0A7K1FFU5"/>
<evidence type="ECO:0000256" key="1">
    <source>
        <dbReference type="SAM" id="Phobius"/>
    </source>
</evidence>
<dbReference type="RefSeq" id="WP_154766914.1">
    <property type="nucleotide sequence ID" value="NZ_WLYK01000001.1"/>
</dbReference>
<sequence>MAGGTNVVIADEGTGRRMADGFAVVRLLQPLNVIVVPVAAGLIGFGLGSGVLDRILIGLVVAVLLVLLLGAQGRAAVRSRFPAGSEHSLRLGKSAVVLGDVDGSREIPYTAIRNCWARAGVLVLQRRDVRAAHVIPLDTLAPADLTRLQRLVKG</sequence>
<evidence type="ECO:0008006" key="4">
    <source>
        <dbReference type="Google" id="ProtNLM"/>
    </source>
</evidence>
<reference evidence="2 3" key="1">
    <citation type="submission" date="2019-11" db="EMBL/GenBank/DDBJ databases">
        <authorList>
            <person name="Jiang L.-Q."/>
        </authorList>
    </citation>
    <scope>NUCLEOTIDE SEQUENCE [LARGE SCALE GENOMIC DNA]</scope>
    <source>
        <strain evidence="2 3">YIM 132087</strain>
    </source>
</reference>
<protein>
    <recommendedName>
        <fullName evidence="4">YcxB family protein</fullName>
    </recommendedName>
</protein>
<evidence type="ECO:0000313" key="3">
    <source>
        <dbReference type="Proteomes" id="UP000460221"/>
    </source>
</evidence>
<evidence type="ECO:0000313" key="2">
    <source>
        <dbReference type="EMBL" id="MTD12940.1"/>
    </source>
</evidence>
<accession>A0A7K1FFU5</accession>
<keyword evidence="3" id="KW-1185">Reference proteome</keyword>
<dbReference type="EMBL" id="WLYK01000001">
    <property type="protein sequence ID" value="MTD12940.1"/>
    <property type="molecule type" value="Genomic_DNA"/>
</dbReference>
<name>A0A7K1FFU5_9ACTN</name>
<keyword evidence="1" id="KW-0812">Transmembrane</keyword>
<gene>
    <name evidence="2" type="ORF">GIS00_03145</name>
</gene>
<dbReference type="Proteomes" id="UP000460221">
    <property type="component" value="Unassembled WGS sequence"/>
</dbReference>
<feature type="transmembrane region" description="Helical" evidence="1">
    <location>
        <begin position="27"/>
        <end position="48"/>
    </location>
</feature>
<keyword evidence="1" id="KW-0472">Membrane</keyword>
<organism evidence="2 3">
    <name type="scientific">Nakamurella alba</name>
    <dbReference type="NCBI Taxonomy" id="2665158"/>
    <lineage>
        <taxon>Bacteria</taxon>
        <taxon>Bacillati</taxon>
        <taxon>Actinomycetota</taxon>
        <taxon>Actinomycetes</taxon>
        <taxon>Nakamurellales</taxon>
        <taxon>Nakamurellaceae</taxon>
        <taxon>Nakamurella</taxon>
    </lineage>
</organism>
<comment type="caution">
    <text evidence="2">The sequence shown here is derived from an EMBL/GenBank/DDBJ whole genome shotgun (WGS) entry which is preliminary data.</text>
</comment>
<feature type="transmembrane region" description="Helical" evidence="1">
    <location>
        <begin position="54"/>
        <end position="71"/>
    </location>
</feature>
<keyword evidence="1" id="KW-1133">Transmembrane helix</keyword>